<dbReference type="AlphaFoldDB" id="A0A382S732"/>
<proteinExistence type="predicted"/>
<evidence type="ECO:0000313" key="1">
    <source>
        <dbReference type="EMBL" id="SVD05716.1"/>
    </source>
</evidence>
<reference evidence="1" key="1">
    <citation type="submission" date="2018-05" db="EMBL/GenBank/DDBJ databases">
        <authorList>
            <person name="Lanie J.A."/>
            <person name="Ng W.-L."/>
            <person name="Kazmierczak K.M."/>
            <person name="Andrzejewski T.M."/>
            <person name="Davidsen T.M."/>
            <person name="Wayne K.J."/>
            <person name="Tettelin H."/>
            <person name="Glass J.I."/>
            <person name="Rusch D."/>
            <person name="Podicherti R."/>
            <person name="Tsui H.-C.T."/>
            <person name="Winkler M.E."/>
        </authorList>
    </citation>
    <scope>NUCLEOTIDE SEQUENCE</scope>
</reference>
<protein>
    <submittedName>
        <fullName evidence="1">Uncharacterized protein</fullName>
    </submittedName>
</protein>
<dbReference type="EMBL" id="UINC01126924">
    <property type="protein sequence ID" value="SVD05716.1"/>
    <property type="molecule type" value="Genomic_DNA"/>
</dbReference>
<sequence>MNKREGRIKQIPKPIIYDVGLMVE</sequence>
<accession>A0A382S732</accession>
<gene>
    <name evidence="1" type="ORF">METZ01_LOCUS358570</name>
</gene>
<name>A0A382S732_9ZZZZ</name>
<organism evidence="1">
    <name type="scientific">marine metagenome</name>
    <dbReference type="NCBI Taxonomy" id="408172"/>
    <lineage>
        <taxon>unclassified sequences</taxon>
        <taxon>metagenomes</taxon>
        <taxon>ecological metagenomes</taxon>
    </lineage>
</organism>